<dbReference type="AlphaFoldDB" id="A0A7J9B727"/>
<evidence type="ECO:0000313" key="1">
    <source>
        <dbReference type="EMBL" id="MBA0732161.1"/>
    </source>
</evidence>
<dbReference type="Proteomes" id="UP000593579">
    <property type="component" value="Unassembled WGS sequence"/>
</dbReference>
<dbReference type="EMBL" id="JABEZY010000001">
    <property type="protein sequence ID" value="MBA0732161.1"/>
    <property type="molecule type" value="Genomic_DNA"/>
</dbReference>
<keyword evidence="2" id="KW-1185">Reference proteome</keyword>
<evidence type="ECO:0000313" key="2">
    <source>
        <dbReference type="Proteomes" id="UP000593579"/>
    </source>
</evidence>
<reference evidence="1 2" key="1">
    <citation type="journal article" date="2019" name="Genome Biol. Evol.">
        <title>Insights into the evolution of the New World diploid cottons (Gossypium, subgenus Houzingenia) based on genome sequencing.</title>
        <authorList>
            <person name="Grover C.E."/>
            <person name="Arick M.A. 2nd"/>
            <person name="Thrash A."/>
            <person name="Conover J.L."/>
            <person name="Sanders W.S."/>
            <person name="Peterson D.G."/>
            <person name="Frelichowski J.E."/>
            <person name="Scheffler J.A."/>
            <person name="Scheffler B.E."/>
            <person name="Wendel J.F."/>
        </authorList>
    </citation>
    <scope>NUCLEOTIDE SEQUENCE [LARGE SCALE GENOMIC DNA]</scope>
    <source>
        <strain evidence="1">5</strain>
        <tissue evidence="1">Leaf</tissue>
    </source>
</reference>
<name>A0A7J9B727_GOSGO</name>
<organism evidence="1 2">
    <name type="scientific">Gossypium gossypioides</name>
    <name type="common">Mexican cotton</name>
    <name type="synonym">Selera gossypioides</name>
    <dbReference type="NCBI Taxonomy" id="34282"/>
    <lineage>
        <taxon>Eukaryota</taxon>
        <taxon>Viridiplantae</taxon>
        <taxon>Streptophyta</taxon>
        <taxon>Embryophyta</taxon>
        <taxon>Tracheophyta</taxon>
        <taxon>Spermatophyta</taxon>
        <taxon>Magnoliopsida</taxon>
        <taxon>eudicotyledons</taxon>
        <taxon>Gunneridae</taxon>
        <taxon>Pentapetalae</taxon>
        <taxon>rosids</taxon>
        <taxon>malvids</taxon>
        <taxon>Malvales</taxon>
        <taxon>Malvaceae</taxon>
        <taxon>Malvoideae</taxon>
        <taxon>Gossypium</taxon>
    </lineage>
</organism>
<proteinExistence type="predicted"/>
<sequence>MADTVAHQLGNFIGEFIEYDTAVTHLGYKRVMKIRARVDVRKPLKRKKRIALKNEEQVVNGRR</sequence>
<accession>A0A7J9B727</accession>
<comment type="caution">
    <text evidence="1">The sequence shown here is derived from an EMBL/GenBank/DDBJ whole genome shotgun (WGS) entry which is preliminary data.</text>
</comment>
<dbReference type="OrthoDB" id="1000626at2759"/>
<gene>
    <name evidence="1" type="ORF">Gogos_016269</name>
</gene>
<protein>
    <submittedName>
        <fullName evidence="1">Uncharacterized protein</fullName>
    </submittedName>
</protein>